<keyword evidence="20" id="KW-1185">Reference proteome</keyword>
<evidence type="ECO:0000256" key="15">
    <source>
        <dbReference type="ARBA" id="ARBA00049778"/>
    </source>
</evidence>
<evidence type="ECO:0000256" key="14">
    <source>
        <dbReference type="ARBA" id="ARBA00049744"/>
    </source>
</evidence>
<evidence type="ECO:0000259" key="17">
    <source>
        <dbReference type="Pfam" id="PF00890"/>
    </source>
</evidence>
<feature type="domain" description="Glucose-methanol-choline oxidoreductase C-terminal" evidence="18">
    <location>
        <begin position="494"/>
        <end position="549"/>
    </location>
</feature>
<keyword evidence="3" id="KW-0153">Cholesterol metabolism</keyword>
<feature type="domain" description="FAD-dependent oxidoreductase 2 FAD-binding" evidence="17">
    <location>
        <begin position="6"/>
        <end position="37"/>
    </location>
</feature>
<keyword evidence="9" id="KW-0753">Steroid metabolism</keyword>
<feature type="compositionally biased region" description="Basic residues" evidence="16">
    <location>
        <begin position="562"/>
        <end position="571"/>
    </location>
</feature>
<evidence type="ECO:0000256" key="6">
    <source>
        <dbReference type="ARBA" id="ARBA00023002"/>
    </source>
</evidence>
<dbReference type="Proteomes" id="UP001317259">
    <property type="component" value="Unassembled WGS sequence"/>
</dbReference>
<name>A0ABT0G4X7_9ACTN</name>
<dbReference type="Pfam" id="PF00890">
    <property type="entry name" value="FAD_binding_2"/>
    <property type="match status" value="1"/>
</dbReference>
<dbReference type="InterPro" id="IPR003953">
    <property type="entry name" value="FAD-dep_OxRdtase_2_FAD-bd"/>
</dbReference>
<dbReference type="Gene3D" id="3.50.50.60">
    <property type="entry name" value="FAD/NAD(P)-binding domain"/>
    <property type="match status" value="3"/>
</dbReference>
<organism evidence="19 20">
    <name type="scientific">Actinomadura luzonensis</name>
    <dbReference type="NCBI Taxonomy" id="2805427"/>
    <lineage>
        <taxon>Bacteria</taxon>
        <taxon>Bacillati</taxon>
        <taxon>Actinomycetota</taxon>
        <taxon>Actinomycetes</taxon>
        <taxon>Streptosporangiales</taxon>
        <taxon>Thermomonosporaceae</taxon>
        <taxon>Actinomadura</taxon>
    </lineage>
</organism>
<sequence>MSEHVDAVVVGSGFGGSVSAYRLAEAGLRVIVLERGKAYPPGSFARTPHEMGRNFWDPSEGLHGLFDVWTFNGFDSIVSSGLGGGSLIYANVLLRKEERWFVQRESLPGGGYETWPVTRAELDPHYDAVEHMLGATRYPLHAPAYAGTPKTEAMRVAAKNLGLEWELPPLAVSFSPAPQEPPGLGLPIKDPEYGNLHGRPRRTCRLCGECDLGCNDGAKNTLDHTYLSAAKAAGADLRTRHEVRGLRARDGGGYEVTYVEHDPANEGRRTATGRLPLRSITCDLLILAAGTYGTTFLLLRNRAGLPGLNRPVLGRRFSGNGDLLTFLLPRRGGDRGLDASRGPVITSSMTVPDHLDRPDVLGRGFHVQDGGYAGFVDWLVENTDLTRSVFRTAEFLVRAALARLSGTPDTSLSAELARLLGDGTLSAGSLPLLGIGRDVPDGVMSLRGDRLTVDWTTATSKAYFARMRRTMRDIADVLDTRYVDNPLWFFRKVVTVHPLGGAPIGRTRSEGVCGPYGEAFDLPGLYVADGAAMPGPVGPNPSLTIAALADRMCTRLLESRRARPSRRRPRPALRPVPAPDDGPGDVQ</sequence>
<evidence type="ECO:0000256" key="16">
    <source>
        <dbReference type="SAM" id="MobiDB-lite"/>
    </source>
</evidence>
<evidence type="ECO:0000313" key="20">
    <source>
        <dbReference type="Proteomes" id="UP001317259"/>
    </source>
</evidence>
<evidence type="ECO:0000259" key="18">
    <source>
        <dbReference type="Pfam" id="PF05199"/>
    </source>
</evidence>
<comment type="similarity">
    <text evidence="2">Belongs to the GMC oxidoreductase family.</text>
</comment>
<proteinExistence type="inferred from homology"/>
<evidence type="ECO:0000256" key="11">
    <source>
        <dbReference type="ARBA" id="ARBA00038856"/>
    </source>
</evidence>
<evidence type="ECO:0000256" key="8">
    <source>
        <dbReference type="ARBA" id="ARBA00023166"/>
    </source>
</evidence>
<keyword evidence="8" id="KW-1207">Sterol metabolism</keyword>
<dbReference type="InterPro" id="IPR052542">
    <property type="entry name" value="Cholesterol_Oxidase"/>
</dbReference>
<dbReference type="PANTHER" id="PTHR47470">
    <property type="entry name" value="CHOLESTEROL OXIDASE"/>
    <property type="match status" value="1"/>
</dbReference>
<dbReference type="EC" id="1.1.3.6" evidence="13"/>
<evidence type="ECO:0000256" key="1">
    <source>
        <dbReference type="ARBA" id="ARBA00001974"/>
    </source>
</evidence>
<keyword evidence="7" id="KW-0443">Lipid metabolism</keyword>
<evidence type="ECO:0000256" key="13">
    <source>
        <dbReference type="ARBA" id="ARBA00049723"/>
    </source>
</evidence>
<keyword evidence="6" id="KW-0560">Oxidoreductase</keyword>
<comment type="caution">
    <text evidence="19">The sequence shown here is derived from an EMBL/GenBank/DDBJ whole genome shotgun (WGS) entry which is preliminary data.</text>
</comment>
<reference evidence="19 20" key="1">
    <citation type="submission" date="2022-04" db="EMBL/GenBank/DDBJ databases">
        <title>Genome draft of Actinomadura sp. ATCC 31491.</title>
        <authorList>
            <person name="Shi X."/>
            <person name="Du Y."/>
        </authorList>
    </citation>
    <scope>NUCLEOTIDE SEQUENCE [LARGE SCALE GENOMIC DNA]</scope>
    <source>
        <strain evidence="19 20">ATCC 31491</strain>
    </source>
</reference>
<comment type="cofactor">
    <cofactor evidence="1">
        <name>FAD</name>
        <dbReference type="ChEBI" id="CHEBI:57692"/>
    </cofactor>
</comment>
<keyword evidence="4" id="KW-0285">Flavoprotein</keyword>
<evidence type="ECO:0000256" key="4">
    <source>
        <dbReference type="ARBA" id="ARBA00022630"/>
    </source>
</evidence>
<evidence type="ECO:0000256" key="12">
    <source>
        <dbReference type="ARBA" id="ARBA00049645"/>
    </source>
</evidence>
<evidence type="ECO:0000313" key="19">
    <source>
        <dbReference type="EMBL" id="MCK2219178.1"/>
    </source>
</evidence>
<dbReference type="InterPro" id="IPR036188">
    <property type="entry name" value="FAD/NAD-bd_sf"/>
</dbReference>
<dbReference type="Pfam" id="PF05199">
    <property type="entry name" value="GMC_oxred_C"/>
    <property type="match status" value="1"/>
</dbReference>
<evidence type="ECO:0000256" key="10">
    <source>
        <dbReference type="ARBA" id="ARBA00023235"/>
    </source>
</evidence>
<dbReference type="RefSeq" id="WP_247815597.1">
    <property type="nucleotide sequence ID" value="NZ_JAKRKC020000002.1"/>
</dbReference>
<evidence type="ECO:0000256" key="3">
    <source>
        <dbReference type="ARBA" id="ARBA00022548"/>
    </source>
</evidence>
<accession>A0ABT0G4X7</accession>
<dbReference type="EMBL" id="JAKRKC020000002">
    <property type="protein sequence ID" value="MCK2219178.1"/>
    <property type="molecule type" value="Genomic_DNA"/>
</dbReference>
<comment type="pathway">
    <text evidence="12">Steroid metabolism; cholesterol degradation.</text>
</comment>
<evidence type="ECO:0000256" key="9">
    <source>
        <dbReference type="ARBA" id="ARBA00023221"/>
    </source>
</evidence>
<feature type="region of interest" description="Disordered" evidence="16">
    <location>
        <begin position="558"/>
        <end position="587"/>
    </location>
</feature>
<evidence type="ECO:0000256" key="2">
    <source>
        <dbReference type="ARBA" id="ARBA00010790"/>
    </source>
</evidence>
<protein>
    <recommendedName>
        <fullName evidence="14">Cholesterol oxidase</fullName>
        <ecNumber evidence="13">1.1.3.6</ecNumber>
        <ecNumber evidence="11">5.3.3.1</ecNumber>
    </recommendedName>
    <alternativeName>
        <fullName evidence="15">Cholesterol isomerase</fullName>
    </alternativeName>
</protein>
<dbReference type="EC" id="5.3.3.1" evidence="11"/>
<keyword evidence="5" id="KW-0274">FAD</keyword>
<keyword evidence="10" id="KW-0413">Isomerase</keyword>
<evidence type="ECO:0000256" key="5">
    <source>
        <dbReference type="ARBA" id="ARBA00022827"/>
    </source>
</evidence>
<gene>
    <name evidence="19" type="ORF">MF672_036095</name>
</gene>
<evidence type="ECO:0000256" key="7">
    <source>
        <dbReference type="ARBA" id="ARBA00023098"/>
    </source>
</evidence>
<dbReference type="SUPFAM" id="SSF51905">
    <property type="entry name" value="FAD/NAD(P)-binding domain"/>
    <property type="match status" value="1"/>
</dbReference>
<dbReference type="InterPro" id="IPR007867">
    <property type="entry name" value="GMC_OxRtase_C"/>
</dbReference>
<dbReference type="PANTHER" id="PTHR47470:SF1">
    <property type="entry name" value="FAD-DEPENDENT OXIDOREDUCTASE 2 FAD BINDING DOMAIN-CONTAINING PROTEIN"/>
    <property type="match status" value="1"/>
</dbReference>